<comment type="caution">
    <text evidence="2">The sequence shown here is derived from an EMBL/GenBank/DDBJ whole genome shotgun (WGS) entry which is preliminary data.</text>
</comment>
<name>A0A6A1W5H6_9ROSI</name>
<feature type="compositionally biased region" description="Basic and acidic residues" evidence="1">
    <location>
        <begin position="273"/>
        <end position="286"/>
    </location>
</feature>
<organism evidence="2 3">
    <name type="scientific">Morella rubra</name>
    <name type="common">Chinese bayberry</name>
    <dbReference type="NCBI Taxonomy" id="262757"/>
    <lineage>
        <taxon>Eukaryota</taxon>
        <taxon>Viridiplantae</taxon>
        <taxon>Streptophyta</taxon>
        <taxon>Embryophyta</taxon>
        <taxon>Tracheophyta</taxon>
        <taxon>Spermatophyta</taxon>
        <taxon>Magnoliopsida</taxon>
        <taxon>eudicotyledons</taxon>
        <taxon>Gunneridae</taxon>
        <taxon>Pentapetalae</taxon>
        <taxon>rosids</taxon>
        <taxon>fabids</taxon>
        <taxon>Fagales</taxon>
        <taxon>Myricaceae</taxon>
        <taxon>Morella</taxon>
    </lineage>
</organism>
<evidence type="ECO:0000256" key="1">
    <source>
        <dbReference type="SAM" id="MobiDB-lite"/>
    </source>
</evidence>
<dbReference type="Pfam" id="PF03004">
    <property type="entry name" value="Transposase_24"/>
    <property type="match status" value="1"/>
</dbReference>
<keyword evidence="3" id="KW-1185">Reference proteome</keyword>
<feature type="compositionally biased region" description="Basic and acidic residues" evidence="1">
    <location>
        <begin position="293"/>
        <end position="303"/>
    </location>
</feature>
<feature type="region of interest" description="Disordered" evidence="1">
    <location>
        <begin position="1"/>
        <end position="45"/>
    </location>
</feature>
<accession>A0A6A1W5H6</accession>
<sequence length="321" mass="35843">MPAGGKRLRCDSSVRAESSPSTLAVLGPSLRDRNELPSPDTASPAGIQISYALTSGIRHVRGSTREIALLKARIGGKLTVHIPDGRTGGDDKASSILSSHIDYDQAEDCFTVTSTMNTAYRTHRNRMFQHYSVFNSKEEALEHPYPDMNKEEWTRVCDLFVSEEFQRRSAINKENRAKLKIVHTSRARSFQLTKVLLKNSEFDEISAVLLYKKTHTNKDGMWTSEDAQENFEKMEVLQLQYELEGKSYTKWRSSLRYGADDARASTDDGGVATEERERADVDDGKIATKKRQRAPEDDGRAAKDPSGTTRMEDATNGGADA</sequence>
<gene>
    <name evidence="2" type="ORF">CJ030_MR3G015755</name>
</gene>
<evidence type="ECO:0000313" key="2">
    <source>
        <dbReference type="EMBL" id="KAB1220502.1"/>
    </source>
</evidence>
<dbReference type="Proteomes" id="UP000516437">
    <property type="component" value="Chromosome 3"/>
</dbReference>
<dbReference type="AlphaFoldDB" id="A0A6A1W5H6"/>
<dbReference type="OrthoDB" id="1564766at2759"/>
<protein>
    <submittedName>
        <fullName evidence="2">Uncharacterized protein</fullName>
    </submittedName>
</protein>
<feature type="region of interest" description="Disordered" evidence="1">
    <location>
        <begin position="260"/>
        <end position="321"/>
    </location>
</feature>
<dbReference type="EMBL" id="RXIC02000021">
    <property type="protein sequence ID" value="KAB1220502.1"/>
    <property type="molecule type" value="Genomic_DNA"/>
</dbReference>
<proteinExistence type="predicted"/>
<evidence type="ECO:0000313" key="3">
    <source>
        <dbReference type="Proteomes" id="UP000516437"/>
    </source>
</evidence>
<reference evidence="2 3" key="1">
    <citation type="journal article" date="2019" name="Plant Biotechnol. J.">
        <title>The red bayberry genome and genetic basis of sex determination.</title>
        <authorList>
            <person name="Jia H.M."/>
            <person name="Jia H.J."/>
            <person name="Cai Q.L."/>
            <person name="Wang Y."/>
            <person name="Zhao H.B."/>
            <person name="Yang W.F."/>
            <person name="Wang G.Y."/>
            <person name="Li Y.H."/>
            <person name="Zhan D.L."/>
            <person name="Shen Y.T."/>
            <person name="Niu Q.F."/>
            <person name="Chang L."/>
            <person name="Qiu J."/>
            <person name="Zhao L."/>
            <person name="Xie H.B."/>
            <person name="Fu W.Y."/>
            <person name="Jin J."/>
            <person name="Li X.W."/>
            <person name="Jiao Y."/>
            <person name="Zhou C.C."/>
            <person name="Tu T."/>
            <person name="Chai C.Y."/>
            <person name="Gao J.L."/>
            <person name="Fan L.J."/>
            <person name="van de Weg E."/>
            <person name="Wang J.Y."/>
            <person name="Gao Z.S."/>
        </authorList>
    </citation>
    <scope>NUCLEOTIDE SEQUENCE [LARGE SCALE GENOMIC DNA]</scope>
    <source>
        <tissue evidence="2">Leaves</tissue>
    </source>
</reference>
<dbReference type="InterPro" id="IPR004252">
    <property type="entry name" value="Probable_transposase_24"/>
</dbReference>